<dbReference type="GO" id="GO:0008890">
    <property type="term" value="F:glycine C-acetyltransferase activity"/>
    <property type="evidence" value="ECO:0007669"/>
    <property type="project" value="UniProtKB-UniRule"/>
</dbReference>
<feature type="binding site" evidence="6">
    <location>
        <begin position="279"/>
        <end position="280"/>
    </location>
    <ligand>
        <name>pyridoxal 5'-phosphate</name>
        <dbReference type="ChEBI" id="CHEBI:597326"/>
        <note>ligand shared between dimeric partners</note>
    </ligand>
</feature>
<evidence type="ECO:0000259" key="7">
    <source>
        <dbReference type="Pfam" id="PF00155"/>
    </source>
</evidence>
<name>A0A532VB78_UNCT6</name>
<dbReference type="InterPro" id="IPR011282">
    <property type="entry name" value="2am3keto_CoA_ligase"/>
</dbReference>
<dbReference type="Pfam" id="PF00155">
    <property type="entry name" value="Aminotran_1_2"/>
    <property type="match status" value="1"/>
</dbReference>
<comment type="function">
    <text evidence="6">Catalyzes the cleavage of 2-amino-3-ketobutyrate to glycine and acetyl-CoA.</text>
</comment>
<evidence type="ECO:0000256" key="6">
    <source>
        <dbReference type="HAMAP-Rule" id="MF_00985"/>
    </source>
</evidence>
<dbReference type="AlphaFoldDB" id="A0A532VB78"/>
<keyword evidence="3 6" id="KW-0808">Transferase</keyword>
<feature type="binding site" description="in other chain" evidence="6">
    <location>
        <position position="190"/>
    </location>
    <ligand>
        <name>pyridoxal 5'-phosphate</name>
        <dbReference type="ChEBI" id="CHEBI:597326"/>
        <note>ligand shared between dimeric partners</note>
    </ligand>
</feature>
<accession>A0A532VB78</accession>
<feature type="binding site" evidence="6">
    <location>
        <position position="143"/>
    </location>
    <ligand>
        <name>substrate</name>
    </ligand>
</feature>
<reference evidence="8 9" key="1">
    <citation type="submission" date="2017-06" db="EMBL/GenBank/DDBJ databases">
        <title>Novel microbial phyla capable of carbon fixation and sulfur reduction in deep-sea sediments.</title>
        <authorList>
            <person name="Huang J."/>
            <person name="Baker B."/>
            <person name="Wang Y."/>
        </authorList>
    </citation>
    <scope>NUCLEOTIDE SEQUENCE [LARGE SCALE GENOMIC DNA]</scope>
    <source>
        <strain evidence="8">B3_TA06</strain>
    </source>
</reference>
<dbReference type="GO" id="GO:0030170">
    <property type="term" value="F:pyridoxal phosphate binding"/>
    <property type="evidence" value="ECO:0007669"/>
    <property type="project" value="UniProtKB-UniRule"/>
</dbReference>
<dbReference type="CDD" id="cd06454">
    <property type="entry name" value="KBL_like"/>
    <property type="match status" value="1"/>
</dbReference>
<dbReference type="InterPro" id="IPR015421">
    <property type="entry name" value="PyrdxlP-dep_Trfase_major"/>
</dbReference>
<evidence type="ECO:0000256" key="2">
    <source>
        <dbReference type="ARBA" id="ARBA00010008"/>
    </source>
</evidence>
<feature type="modified residue" description="N6-(pyridoxal phosphate)lysine" evidence="6">
    <location>
        <position position="249"/>
    </location>
</feature>
<dbReference type="FunFam" id="3.40.640.10:FF:000006">
    <property type="entry name" value="5-aminolevulinate synthase, mitochondrial"/>
    <property type="match status" value="1"/>
</dbReference>
<comment type="catalytic activity">
    <reaction evidence="6">
        <text>glycine + acetyl-CoA = (2S)-2-amino-3-oxobutanoate + CoA</text>
        <dbReference type="Rhea" id="RHEA:20736"/>
        <dbReference type="ChEBI" id="CHEBI:57287"/>
        <dbReference type="ChEBI" id="CHEBI:57288"/>
        <dbReference type="ChEBI" id="CHEBI:57305"/>
        <dbReference type="ChEBI" id="CHEBI:78948"/>
        <dbReference type="EC" id="2.3.1.29"/>
    </reaction>
</comment>
<comment type="caution">
    <text evidence="6">Lacks conserved residue(s) required for the propagation of feature annotation.</text>
</comment>
<dbReference type="InterPro" id="IPR050087">
    <property type="entry name" value="AON_synthase_class-II"/>
</dbReference>
<comment type="similarity">
    <text evidence="2">Belongs to the class-II pyridoxal-phosphate-dependent aminotransferase family. BioF subfamily.</text>
</comment>
<comment type="caution">
    <text evidence="8">The sequence shown here is derived from an EMBL/GenBank/DDBJ whole genome shotgun (WGS) entry which is preliminary data.</text>
</comment>
<feature type="binding site" description="in other chain" evidence="6">
    <location>
        <begin position="215"/>
        <end position="218"/>
    </location>
    <ligand>
        <name>pyridoxal 5'-phosphate</name>
        <dbReference type="ChEBI" id="CHEBI:597326"/>
        <note>ligand shared between dimeric partners</note>
    </ligand>
</feature>
<dbReference type="InterPro" id="IPR015422">
    <property type="entry name" value="PyrdxlP-dep_Trfase_small"/>
</dbReference>
<feature type="binding site" evidence="6">
    <location>
        <position position="373"/>
    </location>
    <ligand>
        <name>substrate</name>
    </ligand>
</feature>
<protein>
    <recommendedName>
        <fullName evidence="6">2-amino-3-ketobutyrate coenzyme A ligase</fullName>
        <shortName evidence="6">AKB ligase</shortName>
        <ecNumber evidence="6">2.3.1.29</ecNumber>
    </recommendedName>
    <alternativeName>
        <fullName evidence="6">Glycine acetyltransferase</fullName>
    </alternativeName>
</protein>
<dbReference type="InterPro" id="IPR015424">
    <property type="entry name" value="PyrdxlP-dep_Trfase"/>
</dbReference>
<dbReference type="PANTHER" id="PTHR13693:SF102">
    <property type="entry name" value="2-AMINO-3-KETOBUTYRATE COENZYME A LIGASE, MITOCHONDRIAL"/>
    <property type="match status" value="1"/>
</dbReference>
<evidence type="ECO:0000256" key="5">
    <source>
        <dbReference type="ARBA" id="ARBA00023315"/>
    </source>
</evidence>
<dbReference type="NCBIfam" id="NF005394">
    <property type="entry name" value="PRK06939.1"/>
    <property type="match status" value="1"/>
</dbReference>
<dbReference type="PANTHER" id="PTHR13693">
    <property type="entry name" value="CLASS II AMINOTRANSFERASE/8-AMINO-7-OXONONANOATE SYNTHASE"/>
    <property type="match status" value="1"/>
</dbReference>
<feature type="binding site" description="in other chain" evidence="6">
    <location>
        <begin position="246"/>
        <end position="249"/>
    </location>
    <ligand>
        <name>pyridoxal 5'-phosphate</name>
        <dbReference type="ChEBI" id="CHEBI:597326"/>
        <note>ligand shared between dimeric partners</note>
    </ligand>
</feature>
<keyword evidence="5 6" id="KW-0012">Acyltransferase</keyword>
<dbReference type="PROSITE" id="PS00599">
    <property type="entry name" value="AA_TRANSFER_CLASS_2"/>
    <property type="match status" value="1"/>
</dbReference>
<evidence type="ECO:0000256" key="1">
    <source>
        <dbReference type="ARBA" id="ARBA00004746"/>
    </source>
</evidence>
<dbReference type="GO" id="GO:0005737">
    <property type="term" value="C:cytoplasm"/>
    <property type="evidence" value="ECO:0007669"/>
    <property type="project" value="UniProtKB-ARBA"/>
</dbReference>
<dbReference type="NCBIfam" id="TIGR01822">
    <property type="entry name" value="2am3keto_CoA"/>
    <property type="match status" value="1"/>
</dbReference>
<dbReference type="GO" id="GO:0019518">
    <property type="term" value="P:L-threonine catabolic process to glycine"/>
    <property type="evidence" value="ECO:0007669"/>
    <property type="project" value="UniProtKB-UniRule"/>
</dbReference>
<comment type="pathway">
    <text evidence="6">Amino-acid degradation; L-threonine degradation via oxydo-reductase pathway; glycine from L-threonine: step 2/2.</text>
</comment>
<dbReference type="EMBL" id="NJBO01000001">
    <property type="protein sequence ID" value="TKJ44428.1"/>
    <property type="molecule type" value="Genomic_DNA"/>
</dbReference>
<dbReference type="HAMAP" id="MF_00985">
    <property type="entry name" value="2am3keto_CoA_ligase"/>
    <property type="match status" value="1"/>
</dbReference>
<dbReference type="Proteomes" id="UP000317778">
    <property type="component" value="Unassembled WGS sequence"/>
</dbReference>
<feature type="domain" description="Aminotransferase class I/classII large" evidence="7">
    <location>
        <begin position="50"/>
        <end position="391"/>
    </location>
</feature>
<dbReference type="Gene3D" id="3.40.640.10">
    <property type="entry name" value="Type I PLP-dependent aspartate aminotransferase-like (Major domain)"/>
    <property type="match status" value="1"/>
</dbReference>
<evidence type="ECO:0000256" key="3">
    <source>
        <dbReference type="ARBA" id="ARBA00022679"/>
    </source>
</evidence>
<keyword evidence="4 6" id="KW-0663">Pyridoxal phosphate</keyword>
<dbReference type="UniPathway" id="UPA00046">
    <property type="reaction ID" value="UER00506"/>
</dbReference>
<organism evidence="8 9">
    <name type="scientific">candidate division TA06 bacterium B3_TA06</name>
    <dbReference type="NCBI Taxonomy" id="2012487"/>
    <lineage>
        <taxon>Bacteria</taxon>
        <taxon>Bacteria division TA06</taxon>
    </lineage>
</organism>
<comment type="pathway">
    <text evidence="1">Cofactor biosynthesis; biotin biosynthesis.</text>
</comment>
<dbReference type="InterPro" id="IPR004839">
    <property type="entry name" value="Aminotransferase_I/II_large"/>
</dbReference>
<sequence>MAYSDKVREHYKKTIAEIRNGGLFKEERFIHSPQAADIKVEYPEGAELTSLINMCANNYLGLSSHPEVIKAAHDGLDSRGYGMSSVRFICGTQDIHRELQDKLTKFLGTEDTVLFPSCMDANAGVFEAILGEEDVIIADRLVHASLIDGIRLCKAQYDSFKHMNMDHLAQKLEMHQDKRIRLVVTDGVFSMDGDFAPLDKMVELCERYDSMILLDDSHATGFIGKTGKGTHEHFGVVGKIDVITTTLGKALGGASGGCVSGRAEIVEMCKQRARPYLFSNTMPPVIVAAASRVMDIISQTTERRDKLEQNTKYFREKMTEAGFDIRPGETPIVPVMLYNAQLSQDIAHDLYAEGIYVIGFFYPVVPQGQARIRCQLSAAHEREHLDKAIAAFKKIGAKHGILGLKKKEIIEKFGV</sequence>
<dbReference type="InterPro" id="IPR001917">
    <property type="entry name" value="Aminotrans_II_pyridoxalP_BS"/>
</dbReference>
<proteinExistence type="inferred from homology"/>
<comment type="subunit">
    <text evidence="6">Homodimer.</text>
</comment>
<dbReference type="SUPFAM" id="SSF53383">
    <property type="entry name" value="PLP-dependent transferases"/>
    <property type="match status" value="1"/>
</dbReference>
<dbReference type="Gene3D" id="3.90.1150.10">
    <property type="entry name" value="Aspartate Aminotransferase, domain 1"/>
    <property type="match status" value="1"/>
</dbReference>
<gene>
    <name evidence="6 8" type="primary">kbl</name>
    <name evidence="8" type="ORF">CEE36_01415</name>
</gene>
<comment type="cofactor">
    <cofactor evidence="6">
        <name>pyridoxal 5'-phosphate</name>
        <dbReference type="ChEBI" id="CHEBI:597326"/>
    </cofactor>
    <text evidence="6">Binds 1 pyridoxal phosphate per subunit.</text>
</comment>
<evidence type="ECO:0000313" key="8">
    <source>
        <dbReference type="EMBL" id="TKJ44428.1"/>
    </source>
</evidence>
<dbReference type="FunFam" id="3.90.1150.10:FF:000004">
    <property type="entry name" value="2-amino-3-ketobutyrate coenzyme A ligase"/>
    <property type="match status" value="1"/>
</dbReference>
<dbReference type="EC" id="2.3.1.29" evidence="6"/>
<evidence type="ECO:0000313" key="9">
    <source>
        <dbReference type="Proteomes" id="UP000317778"/>
    </source>
</evidence>
<evidence type="ECO:0000256" key="4">
    <source>
        <dbReference type="ARBA" id="ARBA00022898"/>
    </source>
</evidence>